<reference evidence="1 2" key="1">
    <citation type="submission" date="2016-04" db="EMBL/GenBank/DDBJ databases">
        <authorList>
            <person name="Evans L.H."/>
            <person name="Alamgir A."/>
            <person name="Owens N."/>
            <person name="Weber N.D."/>
            <person name="Virtaneva K."/>
            <person name="Barbian K."/>
            <person name="Babar A."/>
            <person name="Rosenke K."/>
        </authorList>
    </citation>
    <scope>NUCLEOTIDE SEQUENCE [LARGE SCALE GENOMIC DNA]</scope>
    <source>
        <strain evidence="1 2">IFM 0406</strain>
    </source>
</reference>
<organism evidence="1 2">
    <name type="scientific">Nocardia terpenica</name>
    <dbReference type="NCBI Taxonomy" id="455432"/>
    <lineage>
        <taxon>Bacteria</taxon>
        <taxon>Bacillati</taxon>
        <taxon>Actinomycetota</taxon>
        <taxon>Actinomycetes</taxon>
        <taxon>Mycobacteriales</taxon>
        <taxon>Nocardiaceae</taxon>
        <taxon>Nocardia</taxon>
    </lineage>
</organism>
<gene>
    <name evidence="1" type="ORF">AWN90_09355</name>
</gene>
<sequence>MFGLSLDPDTPLVPQYGLNAAYASIGIQSDTSLPLSGAQWPPQPFNVAQKQFHVWSSWYANDIAELQNIYIQQNRVRPTAFSGGLVGRLQKFFWGRPNLQSNPRLHVPAASDLARTSADLLFAEPWTITLAQSDTGNAAKADPRLQTVFGGDDTVAAMLEAAELASALGGVYLRLWWDTSFADRVLMDSVAADAAVPVWRYNQLAAVTFWRVISNDNGTWIRHLEKHVPGRIFHGLYEGDQGQLGRQIPLTESPETAWAAEVVGTDGGIDTGVDQLTACYVPNARPNRVWRNTPGLSVLGRSDYDGLEPLFDSLDQAYSSWMRDIELGKARLFVDESLLQSQGPGSGAAWDGEQSIFTKLRGGLGTMAQGATGIQANQFSIRWQEHSQTCAELLNTILRGAGISTGSFADTALTVGVPTATEIDSRDNLSERTRTKKISLWKAAVGPLIRTGMQIDDSLFGTGAALSDIPEIRFPTRSMQSPSELSQTLQLLALAQAISTEQKVVELHPNWSAEDITAEVARIKAEAAATGFVDDGTAPQIPHALPVPAGGR</sequence>
<dbReference type="Pfam" id="PF05133">
    <property type="entry name" value="SPP1_portal"/>
    <property type="match status" value="1"/>
</dbReference>
<dbReference type="RefSeq" id="WP_067579478.1">
    <property type="nucleotide sequence ID" value="NZ_JABMCZ010000002.1"/>
</dbReference>
<protein>
    <recommendedName>
        <fullName evidence="3">Phage portal protein</fullName>
    </recommendedName>
</protein>
<evidence type="ECO:0008006" key="3">
    <source>
        <dbReference type="Google" id="ProtNLM"/>
    </source>
</evidence>
<keyword evidence="2" id="KW-1185">Reference proteome</keyword>
<name>A0A164H275_9NOCA</name>
<dbReference type="InterPro" id="IPR021145">
    <property type="entry name" value="Portal_protein_SPP1_Gp6-like"/>
</dbReference>
<dbReference type="STRING" id="455432.AWN90_09355"/>
<evidence type="ECO:0000313" key="1">
    <source>
        <dbReference type="EMBL" id="KZM68138.1"/>
    </source>
</evidence>
<comment type="caution">
    <text evidence="1">The sequence shown here is derived from an EMBL/GenBank/DDBJ whole genome shotgun (WGS) entry which is preliminary data.</text>
</comment>
<dbReference type="Proteomes" id="UP000076512">
    <property type="component" value="Unassembled WGS sequence"/>
</dbReference>
<accession>A0A164H275</accession>
<proteinExistence type="predicted"/>
<dbReference type="EMBL" id="LWGR01000021">
    <property type="protein sequence ID" value="KZM68138.1"/>
    <property type="molecule type" value="Genomic_DNA"/>
</dbReference>
<dbReference type="AlphaFoldDB" id="A0A164H275"/>
<evidence type="ECO:0000313" key="2">
    <source>
        <dbReference type="Proteomes" id="UP000076512"/>
    </source>
</evidence>